<gene>
    <name evidence="2" type="ORF">FBZ92_12387</name>
</gene>
<protein>
    <recommendedName>
        <fullName evidence="1">DUF8021 domain-containing protein</fullName>
    </recommendedName>
</protein>
<dbReference type="AlphaFoldDB" id="A0A560HVM8"/>
<dbReference type="Proteomes" id="UP000318050">
    <property type="component" value="Unassembled WGS sequence"/>
</dbReference>
<reference evidence="2 3" key="1">
    <citation type="submission" date="2019-06" db="EMBL/GenBank/DDBJ databases">
        <title>Genomic Encyclopedia of Type Strains, Phase IV (KMG-V): Genome sequencing to study the core and pangenomes of soil and plant-associated prokaryotes.</title>
        <authorList>
            <person name="Whitman W."/>
        </authorList>
    </citation>
    <scope>NUCLEOTIDE SEQUENCE [LARGE SCALE GENOMIC DNA]</scope>
    <source>
        <strain evidence="2 3">BR 11140</strain>
    </source>
</reference>
<sequence length="318" mass="34953">MKNRTFFGVPPLSQFGLALGVALAIGTTAPSPGRAAPSQQCARQCLLDIMDQYIDAIPTHDRKDLPVAKNVRETVNGRVSDAQSDYFWKLIDGVPYRQVAADPSSGQVALLGVVTEAGARGPYWLRLKIQNRQIVDIEQIIGERSAGGVPGLVSPNPYFDQILPEKSRSTREQLLAIADGYFEGLQRHDGSAVQSAPGCRRFENGNQTSINPLGNNWPCNQMDDYLYMDKIKERRFPVVDVERGIVVGAMVIEVSKPKALPLSTGISAAGQPSQPQAIPLFGRPHDTLIQEIFKVSDGKIQEINVIRLDMPYRWGSGW</sequence>
<evidence type="ECO:0000313" key="3">
    <source>
        <dbReference type="Proteomes" id="UP000318050"/>
    </source>
</evidence>
<dbReference type="Pfam" id="PF26061">
    <property type="entry name" value="DUF8021"/>
    <property type="match status" value="1"/>
</dbReference>
<evidence type="ECO:0000259" key="1">
    <source>
        <dbReference type="Pfam" id="PF26061"/>
    </source>
</evidence>
<dbReference type="InterPro" id="IPR058334">
    <property type="entry name" value="DUF8021"/>
</dbReference>
<evidence type="ECO:0000313" key="2">
    <source>
        <dbReference type="EMBL" id="TWB50667.1"/>
    </source>
</evidence>
<organism evidence="2 3">
    <name type="scientific">Nitrospirillum amazonense</name>
    <dbReference type="NCBI Taxonomy" id="28077"/>
    <lineage>
        <taxon>Bacteria</taxon>
        <taxon>Pseudomonadati</taxon>
        <taxon>Pseudomonadota</taxon>
        <taxon>Alphaproteobacteria</taxon>
        <taxon>Rhodospirillales</taxon>
        <taxon>Azospirillaceae</taxon>
        <taxon>Nitrospirillum</taxon>
    </lineage>
</organism>
<name>A0A560HVM8_9PROT</name>
<proteinExistence type="predicted"/>
<accession>A0A560HVM8</accession>
<feature type="domain" description="DUF8021" evidence="1">
    <location>
        <begin position="168"/>
        <end position="305"/>
    </location>
</feature>
<dbReference type="EMBL" id="VITT01000023">
    <property type="protein sequence ID" value="TWB50667.1"/>
    <property type="molecule type" value="Genomic_DNA"/>
</dbReference>
<comment type="caution">
    <text evidence="2">The sequence shown here is derived from an EMBL/GenBank/DDBJ whole genome shotgun (WGS) entry which is preliminary data.</text>
</comment>
<dbReference type="OrthoDB" id="9148298at2"/>